<dbReference type="Pfam" id="PF00534">
    <property type="entry name" value="Glycos_transf_1"/>
    <property type="match status" value="1"/>
</dbReference>
<dbReference type="AlphaFoldDB" id="A0A223SBL5"/>
<evidence type="ECO:0000259" key="8">
    <source>
        <dbReference type="Pfam" id="PF17103"/>
    </source>
</evidence>
<dbReference type="KEGG" id="ngv:CDO52_23930"/>
<comment type="similarity">
    <text evidence="1">Belongs to the stealth family.</text>
</comment>
<dbReference type="PANTHER" id="PTHR24045:SF0">
    <property type="entry name" value="N-ACETYLGLUCOSAMINE-1-PHOSPHOTRANSFERASE SUBUNITS ALPHA_BETA"/>
    <property type="match status" value="1"/>
</dbReference>
<dbReference type="EMBL" id="CP022753">
    <property type="protein sequence ID" value="ASU85443.1"/>
    <property type="molecule type" value="Genomic_DNA"/>
</dbReference>
<dbReference type="InterPro" id="IPR021520">
    <property type="entry name" value="Stealth_CR2"/>
</dbReference>
<evidence type="ECO:0000313" key="10">
    <source>
        <dbReference type="Proteomes" id="UP000215005"/>
    </source>
</evidence>
<dbReference type="GO" id="GO:0016772">
    <property type="term" value="F:transferase activity, transferring phosphorus-containing groups"/>
    <property type="evidence" value="ECO:0007669"/>
    <property type="project" value="InterPro"/>
</dbReference>
<feature type="domain" description="Stealth protein CR4 conserved region 4" evidence="8">
    <location>
        <begin position="895"/>
        <end position="941"/>
    </location>
</feature>
<dbReference type="CDD" id="cd03820">
    <property type="entry name" value="GT4_AmsD-like"/>
    <property type="match status" value="1"/>
</dbReference>
<protein>
    <recommendedName>
        <fullName evidence="11">Glycosyl transferase family 1</fullName>
    </recommendedName>
</protein>
<dbReference type="Gene3D" id="3.40.50.2000">
    <property type="entry name" value="Glycogen Phosphorylase B"/>
    <property type="match status" value="2"/>
</dbReference>
<dbReference type="InterPro" id="IPR001296">
    <property type="entry name" value="Glyco_trans_1"/>
</dbReference>
<dbReference type="InterPro" id="IPR047141">
    <property type="entry name" value="Stealth"/>
</dbReference>
<evidence type="ECO:0000256" key="3">
    <source>
        <dbReference type="ARBA" id="ARBA00023169"/>
    </source>
</evidence>
<dbReference type="RefSeq" id="WP_017618707.1">
    <property type="nucleotide sequence ID" value="NZ_ANBG01000182.1"/>
</dbReference>
<dbReference type="InterPro" id="IPR031358">
    <property type="entry name" value="Stealth_CR1"/>
</dbReference>
<accession>A0A223SBL5</accession>
<evidence type="ECO:0000313" key="9">
    <source>
        <dbReference type="EMBL" id="ASU85443.1"/>
    </source>
</evidence>
<dbReference type="Pfam" id="PF17102">
    <property type="entry name" value="Stealth_CR3"/>
    <property type="match status" value="1"/>
</dbReference>
<feature type="domain" description="Stealth protein CR3 conserved region 3" evidence="7">
    <location>
        <begin position="815"/>
        <end position="862"/>
    </location>
</feature>
<dbReference type="Pfam" id="PF17103">
    <property type="entry name" value="Stealth_CR4"/>
    <property type="match status" value="1"/>
</dbReference>
<reference evidence="9 10" key="1">
    <citation type="submission" date="2017-08" db="EMBL/GenBank/DDBJ databases">
        <title>The complete genome sequence of Nocardiopsis gilva YIM 90087.</title>
        <authorList>
            <person name="Yin M."/>
            <person name="Tang S."/>
        </authorList>
    </citation>
    <scope>NUCLEOTIDE SEQUENCE [LARGE SCALE GENOMIC DNA]</scope>
    <source>
        <strain evidence="9 10">YIM 90087</strain>
    </source>
</reference>
<dbReference type="OrthoDB" id="570545at2"/>
<keyword evidence="2" id="KW-0808">Transferase</keyword>
<sequence>MKITYLLTWGDAMGGTEVAAFSQAAALADRHEVEILSVFRTEDAPFFALDPRVPLRYLIDARRPTQRPVRDTGLEDSECEALSRAPSELIPTSWEGAFSRLADIELRHALPRLRTDVLVSTTPALMSLVTRLAPADAVTVGQEHRISELREASGGPLLTCAPLLDALVVLTEPTRSWFAESLGTAAPRLEAIPNAVPAGFQPRSSLDSRTILVARRLVQEKQVDHAILAFAQVADEHPGWTLRICGDGPDMSKLRSLADAHELHNRVEFLGTVPAISEEWAKASICLLPSHIEAFGLVLTEAFAAGVPAVAYDCPTGPAEVVRHGVDGLLAPADDVDGLAVALAKLMDDDDLRHEMGQAALQGLSRFSTEDVTARWEGLYTDLAEIPSADRAHARTERAARHAAATAHTGMVFRALPWEQTRSQAPNLQAEEARLLRAHSGLVRSGGQVTGVRDDLMPADALRANLDLVVQALDAAGVPYALLRDEGQRHRVMVTADVREAALDSLASVHADAPVYVRPLKPRGHLPQPVLASMAASLTDICGVRVYHPWITPGRTLRYGAAYAADLEFWTWDADLPGYAGPGQTDIGDRIPLEAMRQATLRVQDRDYATYEPFTRCLPNDVRFPIDAVYTWVDGADPKWRERWEATLADYGLVVSADATDDHRFTSADELRFSLRSIAMFAPWIRHIYVVTDGQVPPWLDAFHHRITVVPHRELFGERGALPTFNSHAIESQLHHVDGLSEHFLYFNDDFFLGRTLRPGHFFHPDGTSQFFWSPTAVPFDAPSPDEPAHVAAAKQNRALLERTFQRSLTHGLRHAPYALRRSVLAEIDTCFPEEVAATAASRLRSHTDLSIPSSLHHHYAYLTGRAVPGTVVYAYVDVGDPAQHVKLTQLLGGRNRDVFCVTDSTPHSVPRAEQARMIRAFLRGYFPLAAPWELDAAPVEDAG</sequence>
<evidence type="ECO:0000259" key="5">
    <source>
        <dbReference type="Pfam" id="PF11380"/>
    </source>
</evidence>
<evidence type="ECO:0000259" key="4">
    <source>
        <dbReference type="Pfam" id="PF00534"/>
    </source>
</evidence>
<dbReference type="PANTHER" id="PTHR24045">
    <property type="match status" value="1"/>
</dbReference>
<proteinExistence type="inferred from homology"/>
<dbReference type="SUPFAM" id="SSF53756">
    <property type="entry name" value="UDP-Glycosyltransferase/glycogen phosphorylase"/>
    <property type="match status" value="1"/>
</dbReference>
<keyword evidence="10" id="KW-1185">Reference proteome</keyword>
<dbReference type="InterPro" id="IPR031357">
    <property type="entry name" value="Stealth_CR3"/>
</dbReference>
<name>A0A223SBL5_9ACTN</name>
<dbReference type="GO" id="GO:0016757">
    <property type="term" value="F:glycosyltransferase activity"/>
    <property type="evidence" value="ECO:0007669"/>
    <property type="project" value="InterPro"/>
</dbReference>
<gene>
    <name evidence="9" type="ORF">CDO52_23930</name>
</gene>
<evidence type="ECO:0000256" key="2">
    <source>
        <dbReference type="ARBA" id="ARBA00022679"/>
    </source>
</evidence>
<dbReference type="Proteomes" id="UP000215005">
    <property type="component" value="Chromosome"/>
</dbReference>
<feature type="domain" description="Glycosyl transferase family 1" evidence="4">
    <location>
        <begin position="204"/>
        <end position="360"/>
    </location>
</feature>
<dbReference type="Pfam" id="PF17101">
    <property type="entry name" value="Stealth_CR1"/>
    <property type="match status" value="1"/>
</dbReference>
<keyword evidence="3" id="KW-0270">Exopolysaccharide synthesis</keyword>
<evidence type="ECO:0000259" key="6">
    <source>
        <dbReference type="Pfam" id="PF17101"/>
    </source>
</evidence>
<evidence type="ECO:0000256" key="1">
    <source>
        <dbReference type="ARBA" id="ARBA00007583"/>
    </source>
</evidence>
<evidence type="ECO:0000259" key="7">
    <source>
        <dbReference type="Pfam" id="PF17102"/>
    </source>
</evidence>
<feature type="domain" description="Stealth protein CR1 conserved region 1" evidence="6">
    <location>
        <begin position="624"/>
        <end position="650"/>
    </location>
</feature>
<feature type="domain" description="Stealth protein CR2 conserved region 2" evidence="5">
    <location>
        <begin position="664"/>
        <end position="769"/>
    </location>
</feature>
<organism evidence="9 10">
    <name type="scientific">Nocardiopsis gilva YIM 90087</name>
    <dbReference type="NCBI Taxonomy" id="1235441"/>
    <lineage>
        <taxon>Bacteria</taxon>
        <taxon>Bacillati</taxon>
        <taxon>Actinomycetota</taxon>
        <taxon>Actinomycetes</taxon>
        <taxon>Streptosporangiales</taxon>
        <taxon>Nocardiopsidaceae</taxon>
        <taxon>Nocardiopsis</taxon>
    </lineage>
</organism>
<dbReference type="InterPro" id="IPR031356">
    <property type="entry name" value="Stealth_CR4"/>
</dbReference>
<dbReference type="Pfam" id="PF11380">
    <property type="entry name" value="Stealth_CR2"/>
    <property type="match status" value="1"/>
</dbReference>
<dbReference type="GO" id="GO:0000271">
    <property type="term" value="P:polysaccharide biosynthetic process"/>
    <property type="evidence" value="ECO:0007669"/>
    <property type="project" value="UniProtKB-KW"/>
</dbReference>
<evidence type="ECO:0008006" key="11">
    <source>
        <dbReference type="Google" id="ProtNLM"/>
    </source>
</evidence>